<feature type="transmembrane region" description="Helical" evidence="7">
    <location>
        <begin position="45"/>
        <end position="70"/>
    </location>
</feature>
<evidence type="ECO:0000256" key="7">
    <source>
        <dbReference type="SAM" id="Phobius"/>
    </source>
</evidence>
<accession>A0ABP6YPT1</accession>
<dbReference type="PANTHER" id="PTHR33885:SF3">
    <property type="entry name" value="PHAGE SHOCK PROTEIN C"/>
    <property type="match status" value="1"/>
</dbReference>
<dbReference type="PANTHER" id="PTHR33885">
    <property type="entry name" value="PHAGE SHOCK PROTEIN C"/>
    <property type="match status" value="1"/>
</dbReference>
<keyword evidence="10" id="KW-1185">Reference proteome</keyword>
<feature type="transmembrane region" description="Helical" evidence="7">
    <location>
        <begin position="95"/>
        <end position="115"/>
    </location>
</feature>
<evidence type="ECO:0000313" key="9">
    <source>
        <dbReference type="EMBL" id="GAA3588133.1"/>
    </source>
</evidence>
<feature type="transmembrane region" description="Helical" evidence="7">
    <location>
        <begin position="121"/>
        <end position="137"/>
    </location>
</feature>
<dbReference type="RefSeq" id="WP_344847729.1">
    <property type="nucleotide sequence ID" value="NZ_BAABAA010000013.1"/>
</dbReference>
<feature type="region of interest" description="Disordered" evidence="6">
    <location>
        <begin position="145"/>
        <end position="255"/>
    </location>
</feature>
<reference evidence="10" key="1">
    <citation type="journal article" date="2019" name="Int. J. Syst. Evol. Microbiol.">
        <title>The Global Catalogue of Microorganisms (GCM) 10K type strain sequencing project: providing services to taxonomists for standard genome sequencing and annotation.</title>
        <authorList>
            <consortium name="The Broad Institute Genomics Platform"/>
            <consortium name="The Broad Institute Genome Sequencing Center for Infectious Disease"/>
            <person name="Wu L."/>
            <person name="Ma J."/>
        </authorList>
    </citation>
    <scope>NUCLEOTIDE SEQUENCE [LARGE SCALE GENOMIC DNA]</scope>
    <source>
        <strain evidence="10">JCM 16928</strain>
    </source>
</reference>
<keyword evidence="5 7" id="KW-0472">Membrane</keyword>
<evidence type="ECO:0000256" key="2">
    <source>
        <dbReference type="ARBA" id="ARBA00022475"/>
    </source>
</evidence>
<organism evidence="9 10">
    <name type="scientific">Kribbella ginsengisoli</name>
    <dbReference type="NCBI Taxonomy" id="363865"/>
    <lineage>
        <taxon>Bacteria</taxon>
        <taxon>Bacillati</taxon>
        <taxon>Actinomycetota</taxon>
        <taxon>Actinomycetes</taxon>
        <taxon>Propionibacteriales</taxon>
        <taxon>Kribbellaceae</taxon>
        <taxon>Kribbella</taxon>
    </lineage>
</organism>
<feature type="transmembrane region" description="Helical" evidence="7">
    <location>
        <begin position="333"/>
        <end position="352"/>
    </location>
</feature>
<feature type="transmembrane region" description="Helical" evidence="7">
    <location>
        <begin position="309"/>
        <end position="326"/>
    </location>
</feature>
<dbReference type="EMBL" id="BAABAA010000013">
    <property type="protein sequence ID" value="GAA3588133.1"/>
    <property type="molecule type" value="Genomic_DNA"/>
</dbReference>
<evidence type="ECO:0000256" key="3">
    <source>
        <dbReference type="ARBA" id="ARBA00022692"/>
    </source>
</evidence>
<evidence type="ECO:0000256" key="4">
    <source>
        <dbReference type="ARBA" id="ARBA00022989"/>
    </source>
</evidence>
<sequence>MEQNSSGGFDRDQLKDVQSWRRSRSDRMLAGVCGGMGRALNVDPVLIRVVMAVLILSGPGIIFYIAAWVLMPDEGSDRSAAQGVLGDRVRPDHPWLWPVVIGVCVFSAIALMSSFNFGKLVPGPLVVLGLLWLFVFRRKGRSHWGHRNGAWGERSAERAQRTVERVQRHAERHIERAQRRGHHGTQWAQQAAQWSAANRPPPGQPGAAGAGTPNAGSAGSPQDVPADQRASAAERPQDRVTEPVQPIWTEDDPLGLYVDEPPTTTTAATRPPAAPPVKGYRGVKPAIVLLSAAAIAIAWASGAQTTTTLVIGLGTLGAGMLIGGFLGKTIGLLPLGILLAFGIAASTVFPHVPRDFADVKFVATPADSIDAASTTYRFDAGSVKLDLTKAVFKPGAKVFVDGGAGEVVVKLPPNVDVTGTVKADTGQVDAFGKVKGGHTADMAVSDLGVDGKVSQQSVVLDLHVKLGSIKVER</sequence>
<evidence type="ECO:0000259" key="8">
    <source>
        <dbReference type="Pfam" id="PF04024"/>
    </source>
</evidence>
<proteinExistence type="predicted"/>
<evidence type="ECO:0000313" key="10">
    <source>
        <dbReference type="Proteomes" id="UP001501222"/>
    </source>
</evidence>
<evidence type="ECO:0000256" key="5">
    <source>
        <dbReference type="ARBA" id="ARBA00023136"/>
    </source>
</evidence>
<feature type="domain" description="Phage shock protein PspC N-terminal" evidence="8">
    <location>
        <begin position="20"/>
        <end position="74"/>
    </location>
</feature>
<comment type="caution">
    <text evidence="9">The sequence shown here is derived from an EMBL/GenBank/DDBJ whole genome shotgun (WGS) entry which is preliminary data.</text>
</comment>
<keyword evidence="4 7" id="KW-1133">Transmembrane helix</keyword>
<comment type="subcellular location">
    <subcellularLocation>
        <location evidence="1">Cell membrane</location>
        <topology evidence="1">Single-pass membrane protein</topology>
    </subcellularLocation>
</comment>
<dbReference type="InterPro" id="IPR007168">
    <property type="entry name" value="Phageshock_PspC_N"/>
</dbReference>
<gene>
    <name evidence="9" type="ORF">GCM10022235_68830</name>
</gene>
<protein>
    <recommendedName>
        <fullName evidence="8">Phage shock protein PspC N-terminal domain-containing protein</fullName>
    </recommendedName>
</protein>
<feature type="compositionally biased region" description="Low complexity" evidence="6">
    <location>
        <begin position="205"/>
        <end position="221"/>
    </location>
</feature>
<feature type="compositionally biased region" description="Basic and acidic residues" evidence="6">
    <location>
        <begin position="154"/>
        <end position="178"/>
    </location>
</feature>
<keyword evidence="3 7" id="KW-0812">Transmembrane</keyword>
<evidence type="ECO:0000256" key="6">
    <source>
        <dbReference type="SAM" id="MobiDB-lite"/>
    </source>
</evidence>
<name>A0ABP6YPT1_9ACTN</name>
<feature type="compositionally biased region" description="Low complexity" evidence="6">
    <location>
        <begin position="186"/>
        <end position="198"/>
    </location>
</feature>
<evidence type="ECO:0000256" key="1">
    <source>
        <dbReference type="ARBA" id="ARBA00004162"/>
    </source>
</evidence>
<dbReference type="Pfam" id="PF04024">
    <property type="entry name" value="PspC"/>
    <property type="match status" value="1"/>
</dbReference>
<keyword evidence="2" id="KW-1003">Cell membrane</keyword>
<dbReference type="Proteomes" id="UP001501222">
    <property type="component" value="Unassembled WGS sequence"/>
</dbReference>
<feature type="transmembrane region" description="Helical" evidence="7">
    <location>
        <begin position="286"/>
        <end position="303"/>
    </location>
</feature>
<dbReference type="InterPro" id="IPR052027">
    <property type="entry name" value="PspC"/>
</dbReference>